<dbReference type="InterPro" id="IPR027417">
    <property type="entry name" value="P-loop_NTPase"/>
</dbReference>
<protein>
    <recommendedName>
        <fullName evidence="4">Sulfotransferase</fullName>
    </recommendedName>
</protein>
<name>A0A7S0D8U0_MICPS</name>
<keyword evidence="2" id="KW-1133">Transmembrane helix</keyword>
<keyword evidence="2" id="KW-0472">Membrane</keyword>
<keyword evidence="1" id="KW-0175">Coiled coil</keyword>
<feature type="coiled-coil region" evidence="1">
    <location>
        <begin position="398"/>
        <end position="425"/>
    </location>
</feature>
<feature type="transmembrane region" description="Helical" evidence="2">
    <location>
        <begin position="32"/>
        <end position="53"/>
    </location>
</feature>
<reference evidence="3" key="1">
    <citation type="submission" date="2021-01" db="EMBL/GenBank/DDBJ databases">
        <authorList>
            <person name="Corre E."/>
            <person name="Pelletier E."/>
            <person name="Niang G."/>
            <person name="Scheremetjew M."/>
            <person name="Finn R."/>
            <person name="Kale V."/>
            <person name="Holt S."/>
            <person name="Cochrane G."/>
            <person name="Meng A."/>
            <person name="Brown T."/>
            <person name="Cohen L."/>
        </authorList>
    </citation>
    <scope>NUCLEOTIDE SEQUENCE</scope>
    <source>
        <strain evidence="3">CCAC1681</strain>
    </source>
</reference>
<evidence type="ECO:0008006" key="4">
    <source>
        <dbReference type="Google" id="ProtNLM"/>
    </source>
</evidence>
<proteinExistence type="predicted"/>
<dbReference type="AlphaFoldDB" id="A0A7S0D8U0"/>
<keyword evidence="2" id="KW-0812">Transmembrane</keyword>
<organism evidence="3">
    <name type="scientific">Micromonas pusilla</name>
    <name type="common">Picoplanktonic green alga</name>
    <name type="synonym">Chromulina pusilla</name>
    <dbReference type="NCBI Taxonomy" id="38833"/>
    <lineage>
        <taxon>Eukaryota</taxon>
        <taxon>Viridiplantae</taxon>
        <taxon>Chlorophyta</taxon>
        <taxon>Mamiellophyceae</taxon>
        <taxon>Mamiellales</taxon>
        <taxon>Mamiellaceae</taxon>
        <taxon>Micromonas</taxon>
    </lineage>
</organism>
<dbReference type="Gene3D" id="3.40.50.300">
    <property type="entry name" value="P-loop containing nucleotide triphosphate hydrolases"/>
    <property type="match status" value="1"/>
</dbReference>
<dbReference type="EMBL" id="HBEN01012113">
    <property type="protein sequence ID" value="CAD8447456.1"/>
    <property type="molecule type" value="Transcribed_RNA"/>
</dbReference>
<evidence type="ECO:0000313" key="3">
    <source>
        <dbReference type="EMBL" id="CAD8447456.1"/>
    </source>
</evidence>
<evidence type="ECO:0000256" key="1">
    <source>
        <dbReference type="SAM" id="Coils"/>
    </source>
</evidence>
<accession>A0A7S0D8U0</accession>
<evidence type="ECO:0000256" key="2">
    <source>
        <dbReference type="SAM" id="Phobius"/>
    </source>
</evidence>
<sequence>MRDDTAPLLRDEALLGVGARYRRELMHAVARALLLVAGVASVVAAVAFATAVVPSEPTAARARFGRLGLEETRATDDVPRLPIYFHIEKTGGTSLVLYLMSLLAERPDQKALVQRARSEDALFDADLRAARILCPGSAAFLTTVFVDDAASFAGFPKPLKDGSHEAWEECALATSHQGQALQTMVRADMTRHGFDADERPFAPLGMFRDPVQFEQAAWRSELFMYHDDRSTLGWGTLNENKFGTLVASSDLSDFGNDSAFAATMRDVHCRNNRDNNYQTKKLVDDVWWRFQERMDKGEDKTAVFAEAVDIALDRVEALEWVGLTHRYEESVCALAFALRKNPIDTSSTNYDRGSMLGDAFKANHPHSGEAFEGEMSDALKQELYECNAMDTLLVKTATKKFDAALEAMEAELEAAKAEGRDVASKGFKNENLKPEPYAACLAAARESQASGHAEQPR</sequence>
<gene>
    <name evidence="3" type="ORF">MSP1401_LOCUS10070</name>
</gene>